<dbReference type="AlphaFoldDB" id="A0A2P2N239"/>
<evidence type="ECO:0000313" key="1">
    <source>
        <dbReference type="EMBL" id="MBX36518.1"/>
    </source>
</evidence>
<sequence>MIWQWKLHIIHSGEIRMKLRKDAGKIDLIFYGRN</sequence>
<proteinExistence type="predicted"/>
<reference evidence="1" key="1">
    <citation type="submission" date="2018-02" db="EMBL/GenBank/DDBJ databases">
        <title>Rhizophora mucronata_Transcriptome.</title>
        <authorList>
            <person name="Meera S.P."/>
            <person name="Sreeshan A."/>
            <person name="Augustine A."/>
        </authorList>
    </citation>
    <scope>NUCLEOTIDE SEQUENCE</scope>
    <source>
        <tissue evidence="1">Leaf</tissue>
    </source>
</reference>
<accession>A0A2P2N239</accession>
<name>A0A2P2N239_RHIMU</name>
<dbReference type="EMBL" id="GGEC01056034">
    <property type="protein sequence ID" value="MBX36518.1"/>
    <property type="molecule type" value="Transcribed_RNA"/>
</dbReference>
<organism evidence="1">
    <name type="scientific">Rhizophora mucronata</name>
    <name type="common">Asiatic mangrove</name>
    <dbReference type="NCBI Taxonomy" id="61149"/>
    <lineage>
        <taxon>Eukaryota</taxon>
        <taxon>Viridiplantae</taxon>
        <taxon>Streptophyta</taxon>
        <taxon>Embryophyta</taxon>
        <taxon>Tracheophyta</taxon>
        <taxon>Spermatophyta</taxon>
        <taxon>Magnoliopsida</taxon>
        <taxon>eudicotyledons</taxon>
        <taxon>Gunneridae</taxon>
        <taxon>Pentapetalae</taxon>
        <taxon>rosids</taxon>
        <taxon>fabids</taxon>
        <taxon>Malpighiales</taxon>
        <taxon>Rhizophoraceae</taxon>
        <taxon>Rhizophora</taxon>
    </lineage>
</organism>
<protein>
    <submittedName>
        <fullName evidence="1">Uncharacterized protein</fullName>
    </submittedName>
</protein>